<dbReference type="PROSITE" id="PS50851">
    <property type="entry name" value="CHEW"/>
    <property type="match status" value="1"/>
</dbReference>
<feature type="domain" description="CheW-like" evidence="1">
    <location>
        <begin position="1"/>
        <end position="143"/>
    </location>
</feature>
<organism evidence="2">
    <name type="scientific">hydrothermal vent metagenome</name>
    <dbReference type="NCBI Taxonomy" id="652676"/>
    <lineage>
        <taxon>unclassified sequences</taxon>
        <taxon>metagenomes</taxon>
        <taxon>ecological metagenomes</taxon>
    </lineage>
</organism>
<dbReference type="InterPro" id="IPR036061">
    <property type="entry name" value="CheW-like_dom_sf"/>
</dbReference>
<accession>A0A3B0Y4W8</accession>
<dbReference type="GO" id="GO:0005829">
    <property type="term" value="C:cytosol"/>
    <property type="evidence" value="ECO:0007669"/>
    <property type="project" value="TreeGrafter"/>
</dbReference>
<dbReference type="PANTHER" id="PTHR22617">
    <property type="entry name" value="CHEMOTAXIS SENSOR HISTIDINE KINASE-RELATED"/>
    <property type="match status" value="1"/>
</dbReference>
<dbReference type="Gene3D" id="2.40.50.180">
    <property type="entry name" value="CheA-289, Domain 4"/>
    <property type="match status" value="1"/>
</dbReference>
<dbReference type="SMART" id="SM00260">
    <property type="entry name" value="CheW"/>
    <property type="match status" value="1"/>
</dbReference>
<dbReference type="Pfam" id="PF01584">
    <property type="entry name" value="CheW"/>
    <property type="match status" value="1"/>
</dbReference>
<protein>
    <recommendedName>
        <fullName evidence="1">CheW-like domain-containing protein</fullName>
    </recommendedName>
</protein>
<proteinExistence type="predicted"/>
<gene>
    <name evidence="2" type="ORF">MNBD_GAMMA15-2482</name>
</gene>
<dbReference type="PANTHER" id="PTHR22617:SF43">
    <property type="entry name" value="PROTEIN PILI"/>
    <property type="match status" value="1"/>
</dbReference>
<sequence length="152" mass="16708">MLMLLFQLGNSRYAVPAREVVEIASMVELEPLPKTPDYIAGLFNYRGQHVPVIDLCRLLNNQACSNRITTRMILVEFPLSAGGTRTLGLLAERVTETLQLDESEFTDTGISIADAPFIGHAAHTDQGLVQRLSVTDLVPTDVQLQLYPAEAV</sequence>
<reference evidence="2" key="1">
    <citation type="submission" date="2018-06" db="EMBL/GenBank/DDBJ databases">
        <authorList>
            <person name="Zhirakovskaya E."/>
        </authorList>
    </citation>
    <scope>NUCLEOTIDE SEQUENCE</scope>
</reference>
<dbReference type="AlphaFoldDB" id="A0A3B0Y4W8"/>
<dbReference type="GO" id="GO:0006935">
    <property type="term" value="P:chemotaxis"/>
    <property type="evidence" value="ECO:0007669"/>
    <property type="project" value="InterPro"/>
</dbReference>
<dbReference type="GO" id="GO:0007165">
    <property type="term" value="P:signal transduction"/>
    <property type="evidence" value="ECO:0007669"/>
    <property type="project" value="InterPro"/>
</dbReference>
<dbReference type="EMBL" id="UOFN01000051">
    <property type="protein sequence ID" value="VAW75778.1"/>
    <property type="molecule type" value="Genomic_DNA"/>
</dbReference>
<dbReference type="SUPFAM" id="SSF50341">
    <property type="entry name" value="CheW-like"/>
    <property type="match status" value="1"/>
</dbReference>
<dbReference type="Gene3D" id="2.30.30.40">
    <property type="entry name" value="SH3 Domains"/>
    <property type="match status" value="1"/>
</dbReference>
<name>A0A3B0Y4W8_9ZZZZ</name>
<evidence type="ECO:0000259" key="1">
    <source>
        <dbReference type="PROSITE" id="PS50851"/>
    </source>
</evidence>
<dbReference type="InterPro" id="IPR039315">
    <property type="entry name" value="CheW"/>
</dbReference>
<evidence type="ECO:0000313" key="2">
    <source>
        <dbReference type="EMBL" id="VAW75778.1"/>
    </source>
</evidence>
<dbReference type="InterPro" id="IPR002545">
    <property type="entry name" value="CheW-lke_dom"/>
</dbReference>